<sequence>MGQKKRKLSDLTVGDRNALLVALDAFQGSLDEDDEDLPSGLLSALGQFREKLEVVKHVSFSKVDPTDLAQLSIRAGPLFLNKEKITSARALGLTEADNNILSMTVLQELINLVRKHVSVTTEAGCRILINLLLLRVASTMSDENTDVNIIPEYPIAKIILAENHSFGGVVDFLMAKLPARYTDHLLRNPVISLNNPDLTPITSNIFEAKRDRVDAAIPQVALAAASHCKQRSLPVLRGCITSGEQWVFFVYEVKEVGGLISCSSEYSIGRQFQDLPLILGILRDWEVEDEDNSDVEDEGDSDDEMTSPSLQTAPSPELVFKIRVQPPNNTLVIPPAHIKRIILLVEIKRAVENCREWFFHKVFDQTDQQAVHAFVSYPEIDTLGVVVALGDCWTYREYDRHYMELSPTPSERNDATYHESDLVSPSTIVNDVQRHFGRRGFAHFQEPASEAASIAIHKRLQAMYKSSL</sequence>
<dbReference type="OrthoDB" id="3248728at2759"/>
<dbReference type="AlphaFoldDB" id="A0A0C3BGS0"/>
<evidence type="ECO:0000256" key="1">
    <source>
        <dbReference type="SAM" id="MobiDB-lite"/>
    </source>
</evidence>
<dbReference type="EMBL" id="KN833034">
    <property type="protein sequence ID" value="KIM76542.1"/>
    <property type="molecule type" value="Genomic_DNA"/>
</dbReference>
<dbReference type="HOGENOM" id="CLU_584095_0_0_1"/>
<organism evidence="2 3">
    <name type="scientific">Piloderma croceum (strain F 1598)</name>
    <dbReference type="NCBI Taxonomy" id="765440"/>
    <lineage>
        <taxon>Eukaryota</taxon>
        <taxon>Fungi</taxon>
        <taxon>Dikarya</taxon>
        <taxon>Basidiomycota</taxon>
        <taxon>Agaricomycotina</taxon>
        <taxon>Agaricomycetes</taxon>
        <taxon>Agaricomycetidae</taxon>
        <taxon>Atheliales</taxon>
        <taxon>Atheliaceae</taxon>
        <taxon>Piloderma</taxon>
    </lineage>
</organism>
<dbReference type="InParanoid" id="A0A0C3BGS0"/>
<feature type="compositionally biased region" description="Acidic residues" evidence="1">
    <location>
        <begin position="290"/>
        <end position="305"/>
    </location>
</feature>
<accession>A0A0C3BGS0</accession>
<evidence type="ECO:0000313" key="3">
    <source>
        <dbReference type="Proteomes" id="UP000054166"/>
    </source>
</evidence>
<dbReference type="Proteomes" id="UP000054166">
    <property type="component" value="Unassembled WGS sequence"/>
</dbReference>
<protein>
    <submittedName>
        <fullName evidence="2">Uncharacterized protein</fullName>
    </submittedName>
</protein>
<feature type="region of interest" description="Disordered" evidence="1">
    <location>
        <begin position="290"/>
        <end position="312"/>
    </location>
</feature>
<reference evidence="3" key="2">
    <citation type="submission" date="2015-01" db="EMBL/GenBank/DDBJ databases">
        <title>Evolutionary Origins and Diversification of the Mycorrhizal Mutualists.</title>
        <authorList>
            <consortium name="DOE Joint Genome Institute"/>
            <consortium name="Mycorrhizal Genomics Consortium"/>
            <person name="Kohler A."/>
            <person name="Kuo A."/>
            <person name="Nagy L.G."/>
            <person name="Floudas D."/>
            <person name="Copeland A."/>
            <person name="Barry K.W."/>
            <person name="Cichocki N."/>
            <person name="Veneault-Fourrey C."/>
            <person name="LaButti K."/>
            <person name="Lindquist E.A."/>
            <person name="Lipzen A."/>
            <person name="Lundell T."/>
            <person name="Morin E."/>
            <person name="Murat C."/>
            <person name="Riley R."/>
            <person name="Ohm R."/>
            <person name="Sun H."/>
            <person name="Tunlid A."/>
            <person name="Henrissat B."/>
            <person name="Grigoriev I.V."/>
            <person name="Hibbett D.S."/>
            <person name="Martin F."/>
        </authorList>
    </citation>
    <scope>NUCLEOTIDE SEQUENCE [LARGE SCALE GENOMIC DNA]</scope>
    <source>
        <strain evidence="3">F 1598</strain>
    </source>
</reference>
<name>A0A0C3BGS0_PILCF</name>
<reference evidence="2 3" key="1">
    <citation type="submission" date="2014-04" db="EMBL/GenBank/DDBJ databases">
        <authorList>
            <consortium name="DOE Joint Genome Institute"/>
            <person name="Kuo A."/>
            <person name="Tarkka M."/>
            <person name="Buscot F."/>
            <person name="Kohler A."/>
            <person name="Nagy L.G."/>
            <person name="Floudas D."/>
            <person name="Copeland A."/>
            <person name="Barry K.W."/>
            <person name="Cichocki N."/>
            <person name="Veneault-Fourrey C."/>
            <person name="LaButti K."/>
            <person name="Lindquist E.A."/>
            <person name="Lipzen A."/>
            <person name="Lundell T."/>
            <person name="Morin E."/>
            <person name="Murat C."/>
            <person name="Sun H."/>
            <person name="Tunlid A."/>
            <person name="Henrissat B."/>
            <person name="Grigoriev I.V."/>
            <person name="Hibbett D.S."/>
            <person name="Martin F."/>
            <person name="Nordberg H.P."/>
            <person name="Cantor M.N."/>
            <person name="Hua S.X."/>
        </authorList>
    </citation>
    <scope>NUCLEOTIDE SEQUENCE [LARGE SCALE GENOMIC DNA]</scope>
    <source>
        <strain evidence="2 3">F 1598</strain>
    </source>
</reference>
<keyword evidence="3" id="KW-1185">Reference proteome</keyword>
<evidence type="ECO:0000313" key="2">
    <source>
        <dbReference type="EMBL" id="KIM76542.1"/>
    </source>
</evidence>
<gene>
    <name evidence="2" type="ORF">PILCRDRAFT_12768</name>
</gene>
<proteinExistence type="predicted"/>